<evidence type="ECO:0000313" key="2">
    <source>
        <dbReference type="Proteomes" id="UP000324897"/>
    </source>
</evidence>
<dbReference type="AlphaFoldDB" id="A0A5J9UIW6"/>
<name>A0A5J9UIW6_9POAL</name>
<proteinExistence type="predicted"/>
<reference evidence="1 2" key="1">
    <citation type="journal article" date="2019" name="Sci. Rep.">
        <title>A high-quality genome of Eragrostis curvula grass provides insights into Poaceae evolution and supports new strategies to enhance forage quality.</title>
        <authorList>
            <person name="Carballo J."/>
            <person name="Santos B.A.C.M."/>
            <person name="Zappacosta D."/>
            <person name="Garbus I."/>
            <person name="Selva J.P."/>
            <person name="Gallo C.A."/>
            <person name="Diaz A."/>
            <person name="Albertini E."/>
            <person name="Caccamo M."/>
            <person name="Echenique V."/>
        </authorList>
    </citation>
    <scope>NUCLEOTIDE SEQUENCE [LARGE SCALE GENOMIC DNA]</scope>
    <source>
        <strain evidence="2">cv. Victoria</strain>
        <tissue evidence="1">Leaf</tissue>
    </source>
</reference>
<gene>
    <name evidence="1" type="ORF">EJB05_26108</name>
</gene>
<comment type="caution">
    <text evidence="1">The sequence shown here is derived from an EMBL/GenBank/DDBJ whole genome shotgun (WGS) entry which is preliminary data.</text>
</comment>
<organism evidence="1 2">
    <name type="scientific">Eragrostis curvula</name>
    <name type="common">weeping love grass</name>
    <dbReference type="NCBI Taxonomy" id="38414"/>
    <lineage>
        <taxon>Eukaryota</taxon>
        <taxon>Viridiplantae</taxon>
        <taxon>Streptophyta</taxon>
        <taxon>Embryophyta</taxon>
        <taxon>Tracheophyta</taxon>
        <taxon>Spermatophyta</taxon>
        <taxon>Magnoliopsida</taxon>
        <taxon>Liliopsida</taxon>
        <taxon>Poales</taxon>
        <taxon>Poaceae</taxon>
        <taxon>PACMAD clade</taxon>
        <taxon>Chloridoideae</taxon>
        <taxon>Eragrostideae</taxon>
        <taxon>Eragrostidinae</taxon>
        <taxon>Eragrostis</taxon>
    </lineage>
</organism>
<evidence type="ECO:0000313" key="1">
    <source>
        <dbReference type="EMBL" id="TVU23729.1"/>
    </source>
</evidence>
<sequence>MKVDEAAAVKAGAYCCEGDSLVVTENVMSLVKEWVMNSVEVMTAAKWLVNLEVSDVEINEKSRELSVKKIELVKRLEAKVGVLETLLLAVMSTNKELRCQVDEMSVEVNLARKMKARYATAVAEMGAPISHFGNIANYVRVGGGEGNWEKDWDWDQTQWVVVYQS</sequence>
<dbReference type="Gramene" id="TVU23729">
    <property type="protein sequence ID" value="TVU23729"/>
    <property type="gene ID" value="EJB05_26108"/>
</dbReference>
<dbReference type="Proteomes" id="UP000324897">
    <property type="component" value="Chromosome 2"/>
</dbReference>
<accession>A0A5J9UIW6</accession>
<keyword evidence="2" id="KW-1185">Reference proteome</keyword>
<protein>
    <submittedName>
        <fullName evidence="1">Uncharacterized protein</fullName>
    </submittedName>
</protein>
<feature type="non-terminal residue" evidence="1">
    <location>
        <position position="1"/>
    </location>
</feature>
<dbReference type="EMBL" id="RWGY01000013">
    <property type="protein sequence ID" value="TVU23729.1"/>
    <property type="molecule type" value="Genomic_DNA"/>
</dbReference>